<keyword evidence="2" id="KW-1185">Reference proteome</keyword>
<dbReference type="AlphaFoldDB" id="A0A699YJ16"/>
<gene>
    <name evidence="1" type="ORF">HaLaN_05344</name>
</gene>
<evidence type="ECO:0000313" key="1">
    <source>
        <dbReference type="EMBL" id="GFH10093.1"/>
    </source>
</evidence>
<dbReference type="EMBL" id="BLLF01000286">
    <property type="protein sequence ID" value="GFH10093.1"/>
    <property type="molecule type" value="Genomic_DNA"/>
</dbReference>
<evidence type="ECO:0000313" key="2">
    <source>
        <dbReference type="Proteomes" id="UP000485058"/>
    </source>
</evidence>
<organism evidence="1 2">
    <name type="scientific">Haematococcus lacustris</name>
    <name type="common">Green alga</name>
    <name type="synonym">Haematococcus pluvialis</name>
    <dbReference type="NCBI Taxonomy" id="44745"/>
    <lineage>
        <taxon>Eukaryota</taxon>
        <taxon>Viridiplantae</taxon>
        <taxon>Chlorophyta</taxon>
        <taxon>core chlorophytes</taxon>
        <taxon>Chlorophyceae</taxon>
        <taxon>CS clade</taxon>
        <taxon>Chlamydomonadales</taxon>
        <taxon>Haematococcaceae</taxon>
        <taxon>Haematococcus</taxon>
    </lineage>
</organism>
<proteinExistence type="predicted"/>
<accession>A0A699YJ16</accession>
<protein>
    <submittedName>
        <fullName evidence="1">Uncharacterized protein</fullName>
    </submittedName>
</protein>
<sequence length="195" mass="21114">MDQLSVEFTTSCPDHLARLLSSSPADLAVVNSFAHVAQALCAVLGRQEEGLIMDQLISTCKAEDSYSSLYMALRLTVELWPDVRSRPAMLRLLVRTAAAGTHAYSALALLLDRAPYHEQLAPLALDLVWGMEGMLQPASWLPCGNSLVEGWCSQLLDKPEQVWGWQALAAGTPAEASLASVLQGAANKLQLPHLH</sequence>
<dbReference type="Proteomes" id="UP000485058">
    <property type="component" value="Unassembled WGS sequence"/>
</dbReference>
<comment type="caution">
    <text evidence="1">The sequence shown here is derived from an EMBL/GenBank/DDBJ whole genome shotgun (WGS) entry which is preliminary data.</text>
</comment>
<name>A0A699YJ16_HAELA</name>
<reference evidence="1 2" key="1">
    <citation type="submission" date="2020-02" db="EMBL/GenBank/DDBJ databases">
        <title>Draft genome sequence of Haematococcus lacustris strain NIES-144.</title>
        <authorList>
            <person name="Morimoto D."/>
            <person name="Nakagawa S."/>
            <person name="Yoshida T."/>
            <person name="Sawayama S."/>
        </authorList>
    </citation>
    <scope>NUCLEOTIDE SEQUENCE [LARGE SCALE GENOMIC DNA]</scope>
    <source>
        <strain evidence="1 2">NIES-144</strain>
    </source>
</reference>